<dbReference type="AlphaFoldDB" id="A0A1T4X1T3"/>
<accession>A0A1T4X1T3</accession>
<dbReference type="Proteomes" id="UP000190460">
    <property type="component" value="Unassembled WGS sequence"/>
</dbReference>
<organism evidence="2 3">
    <name type="scientific">Thiothrix eikelboomii</name>
    <dbReference type="NCBI Taxonomy" id="92487"/>
    <lineage>
        <taxon>Bacteria</taxon>
        <taxon>Pseudomonadati</taxon>
        <taxon>Pseudomonadota</taxon>
        <taxon>Gammaproteobacteria</taxon>
        <taxon>Thiotrichales</taxon>
        <taxon>Thiotrichaceae</taxon>
        <taxon>Thiothrix</taxon>
    </lineage>
</organism>
<reference evidence="2 3" key="1">
    <citation type="submission" date="2017-02" db="EMBL/GenBank/DDBJ databases">
        <authorList>
            <person name="Peterson S.W."/>
        </authorList>
    </citation>
    <scope>NUCLEOTIDE SEQUENCE [LARGE SCALE GENOMIC DNA]</scope>
    <source>
        <strain evidence="2 3">ATCC 49788</strain>
    </source>
</reference>
<evidence type="ECO:0000313" key="3">
    <source>
        <dbReference type="Proteomes" id="UP000190460"/>
    </source>
</evidence>
<proteinExistence type="predicted"/>
<sequence>MSSKALTLKQEQFVMAWHETGNKSEAYRRAYHCESMSEATINNKAYELSLNGDIRARLGALQQASAERHNVTIAEVTKMHREAYQVAKEALNPHAMTAAASNLAKLHGLIVDKAKIETHVTAVSELSDEELDRRILELAEKAGLSDILNPQKSQQWSLSRGLPLPKEIDTAGGKTKIPLSEKTVKELANHG</sequence>
<name>A0A1T4X1T3_9GAMM</name>
<evidence type="ECO:0000313" key="2">
    <source>
        <dbReference type="EMBL" id="SKA83542.1"/>
    </source>
</evidence>
<evidence type="ECO:0000256" key="1">
    <source>
        <dbReference type="SAM" id="MobiDB-lite"/>
    </source>
</evidence>
<dbReference type="OrthoDB" id="8227562at2"/>
<gene>
    <name evidence="2" type="ORF">SAMN02745130_02418</name>
</gene>
<dbReference type="GO" id="GO:0051276">
    <property type="term" value="P:chromosome organization"/>
    <property type="evidence" value="ECO:0007669"/>
    <property type="project" value="InterPro"/>
</dbReference>
<dbReference type="EMBL" id="FUYB01000011">
    <property type="protein sequence ID" value="SKA83542.1"/>
    <property type="molecule type" value="Genomic_DNA"/>
</dbReference>
<dbReference type="Gene3D" id="1.10.10.1400">
    <property type="entry name" value="Terminase, small subunit, N-terminal DNA-binding domain, HTH motif"/>
    <property type="match status" value="1"/>
</dbReference>
<dbReference type="RefSeq" id="WP_078922887.1">
    <property type="nucleotide sequence ID" value="NZ_FUYB01000011.1"/>
</dbReference>
<feature type="region of interest" description="Disordered" evidence="1">
    <location>
        <begin position="167"/>
        <end position="191"/>
    </location>
</feature>
<protein>
    <submittedName>
        <fullName evidence="2">Terminase small subunit</fullName>
    </submittedName>
</protein>
<dbReference type="InterPro" id="IPR038713">
    <property type="entry name" value="Terminase_Gp1_N_sf"/>
</dbReference>
<dbReference type="STRING" id="92487.SAMN02745130_02418"/>
<keyword evidence="3" id="KW-1185">Reference proteome</keyword>
<feature type="compositionally biased region" description="Basic and acidic residues" evidence="1">
    <location>
        <begin position="182"/>
        <end position="191"/>
    </location>
</feature>